<feature type="compositionally biased region" description="Basic residues" evidence="1">
    <location>
        <begin position="16"/>
        <end position="28"/>
    </location>
</feature>
<dbReference type="AlphaFoldDB" id="A0A0K2AJT0"/>
<dbReference type="EMBL" id="CP012382">
    <property type="protein sequence ID" value="AKZ60658.1"/>
    <property type="molecule type" value="Genomic_DNA"/>
</dbReference>
<proteinExistence type="predicted"/>
<organism evidence="2 4">
    <name type="scientific">Streptomyces ambofaciens (strain ATCC 23877 / 3486 / DSM 40053 / JCM 4204 / NBRC 12836 / NRRL B-2516)</name>
    <dbReference type="NCBI Taxonomy" id="278992"/>
    <lineage>
        <taxon>Bacteria</taxon>
        <taxon>Bacillati</taxon>
        <taxon>Actinomycetota</taxon>
        <taxon>Actinomycetes</taxon>
        <taxon>Kitasatosporales</taxon>
        <taxon>Streptomycetaceae</taxon>
        <taxon>Streptomyces</taxon>
    </lineage>
</organism>
<feature type="region of interest" description="Disordered" evidence="1">
    <location>
        <begin position="1"/>
        <end position="126"/>
    </location>
</feature>
<reference evidence="2" key="2">
    <citation type="submission" date="2015-07" db="EMBL/GenBank/DDBJ databases">
        <title>Complete genome sequence of Streptomyces ambofaciens ATCC 23877, the spiramycin producer.</title>
        <authorList>
            <person name="Thibessard A."/>
            <person name="Haas D."/>
            <person name="Gerbaud C."/>
            <person name="Aigle B."/>
            <person name="Lautru S."/>
            <person name="Pernodet J.-L."/>
            <person name="Leblond P."/>
        </authorList>
    </citation>
    <scope>NUCLEOTIDE SEQUENCE [LARGE SCALE GENOMIC DNA]</scope>
    <source>
        <strain evidence="2">ATCC 23877</strain>
    </source>
</reference>
<name>A0A0K2AJT0_STRA7</name>
<evidence type="ECO:0000313" key="2">
    <source>
        <dbReference type="EMBL" id="AKZ53102.1"/>
    </source>
</evidence>
<gene>
    <name evidence="2" type="ORF">SAM23877_0053</name>
    <name evidence="3" type="ORF">SAM23877_7617</name>
</gene>
<feature type="compositionally biased region" description="Gly residues" evidence="1">
    <location>
        <begin position="112"/>
        <end position="126"/>
    </location>
</feature>
<dbReference type="EMBL" id="CP012382">
    <property type="protein sequence ID" value="AKZ53102.1"/>
    <property type="molecule type" value="Genomic_DNA"/>
</dbReference>
<sequence>MRATSWARADPGQRAVLRRRAVRPRTGRRGPTTKARSRSRSDNTAPDHARNPTTDLTDNPTDNCPHPPTTCWHSRRSPRTQSHGREPGIPLCTPCAGPGRRKRDRKRERDGAGGAVRGRGTGARPW</sequence>
<feature type="compositionally biased region" description="Basic and acidic residues" evidence="1">
    <location>
        <begin position="39"/>
        <end position="50"/>
    </location>
</feature>
<dbReference type="Proteomes" id="UP000061018">
    <property type="component" value="Chromosome"/>
</dbReference>
<dbReference type="KEGG" id="samb:SAM23877_0053"/>
<evidence type="ECO:0000313" key="3">
    <source>
        <dbReference type="EMBL" id="AKZ60658.1"/>
    </source>
</evidence>
<feature type="compositionally biased region" description="Low complexity" evidence="1">
    <location>
        <begin position="51"/>
        <end position="64"/>
    </location>
</feature>
<evidence type="ECO:0000256" key="1">
    <source>
        <dbReference type="SAM" id="MobiDB-lite"/>
    </source>
</evidence>
<dbReference type="KEGG" id="samb:SAM23877_7617"/>
<accession>A0A0K2AJT0</accession>
<protein>
    <submittedName>
        <fullName evidence="2">Uncharacterized protein</fullName>
    </submittedName>
</protein>
<evidence type="ECO:0000313" key="4">
    <source>
        <dbReference type="Proteomes" id="UP000061018"/>
    </source>
</evidence>
<reference evidence="4" key="1">
    <citation type="journal article" date="2015" name="J. Biotechnol.">
        <title>Complete genome sequence of Streptomyces ambofaciens ATCC 23877, the spiramycin producer.</title>
        <authorList>
            <person name="Thibessard A."/>
            <person name="Haas D."/>
            <person name="Gerbaud C."/>
            <person name="Aigle B."/>
            <person name="Lautru S."/>
            <person name="Pernodet J.L."/>
            <person name="Leblond P."/>
        </authorList>
    </citation>
    <scope>NUCLEOTIDE SEQUENCE [LARGE SCALE GENOMIC DNA]</scope>
    <source>
        <strain evidence="4">ATCC 23877 / 3486 / DSM 40053 / JCM 4204 / NBRC 12836 / NRRL B-2516</strain>
    </source>
</reference>